<dbReference type="Proteomes" id="UP000020735">
    <property type="component" value="Unassembled WGS sequence"/>
</dbReference>
<protein>
    <submittedName>
        <fullName evidence="1">Uncharacterized protein</fullName>
    </submittedName>
</protein>
<name>A0A009SSZ9_ACIBA</name>
<accession>A0A009SSZ9</accession>
<evidence type="ECO:0000313" key="2">
    <source>
        <dbReference type="Proteomes" id="UP000020735"/>
    </source>
</evidence>
<dbReference type="PATRIC" id="fig|1310630.3.peg.3700"/>
<gene>
    <name evidence="1" type="ORF">J529_3839</name>
</gene>
<dbReference type="AlphaFoldDB" id="A0A009SSZ9"/>
<evidence type="ECO:0000313" key="1">
    <source>
        <dbReference type="EMBL" id="EXC45205.1"/>
    </source>
</evidence>
<reference evidence="1 2" key="1">
    <citation type="submission" date="2014-02" db="EMBL/GenBank/DDBJ databases">
        <title>Comparative genomics and transcriptomics to identify genetic mechanisms underlying the emergence of carbapenem resistant Acinetobacter baumannii (CRAb).</title>
        <authorList>
            <person name="Harris A.D."/>
            <person name="Johnson K.J."/>
            <person name="George J."/>
            <person name="Shefchek K."/>
            <person name="Daugherty S.C."/>
            <person name="Parankush S."/>
            <person name="Sadzewicz L."/>
            <person name="Tallon L."/>
            <person name="Sengamalay N."/>
            <person name="Hazen T.H."/>
            <person name="Rasko D.A."/>
        </authorList>
    </citation>
    <scope>NUCLEOTIDE SEQUENCE [LARGE SCALE GENOMIC DNA]</scope>
    <source>
        <strain evidence="1 2">99063</strain>
    </source>
</reference>
<dbReference type="EMBL" id="JEXJ01000123">
    <property type="protein sequence ID" value="EXC45205.1"/>
    <property type="molecule type" value="Genomic_DNA"/>
</dbReference>
<organism evidence="1 2">
    <name type="scientific">Acinetobacter baumannii 99063</name>
    <dbReference type="NCBI Taxonomy" id="1310630"/>
    <lineage>
        <taxon>Bacteria</taxon>
        <taxon>Pseudomonadati</taxon>
        <taxon>Pseudomonadota</taxon>
        <taxon>Gammaproteobacteria</taxon>
        <taxon>Moraxellales</taxon>
        <taxon>Moraxellaceae</taxon>
        <taxon>Acinetobacter</taxon>
        <taxon>Acinetobacter calcoaceticus/baumannii complex</taxon>
    </lineage>
</organism>
<sequence length="57" mass="6350">MKVSIISLGQCCDLIENSEIRMQDQTPASTTYYLIAQGQNAVLIHTAFENYIITQGN</sequence>
<dbReference type="RefSeq" id="WP_004742099.1">
    <property type="nucleotide sequence ID" value="NZ_JEXJ01000123.1"/>
</dbReference>
<comment type="caution">
    <text evidence="1">The sequence shown here is derived from an EMBL/GenBank/DDBJ whole genome shotgun (WGS) entry which is preliminary data.</text>
</comment>
<proteinExistence type="predicted"/>